<evidence type="ECO:0000259" key="8">
    <source>
        <dbReference type="Pfam" id="PF02770"/>
    </source>
</evidence>
<dbReference type="AlphaFoldDB" id="A0A4Z0QZN9"/>
<dbReference type="FunFam" id="1.20.140.10:FF:000001">
    <property type="entry name" value="Acyl-CoA dehydrogenase"/>
    <property type="match status" value="1"/>
</dbReference>
<dbReference type="InterPro" id="IPR009075">
    <property type="entry name" value="AcylCo_DH/oxidase_C"/>
</dbReference>
<feature type="domain" description="Acyl-CoA dehydrogenase/oxidase N-terminal" evidence="9">
    <location>
        <begin position="7"/>
        <end position="120"/>
    </location>
</feature>
<evidence type="ECO:0000256" key="5">
    <source>
        <dbReference type="ARBA" id="ARBA00023002"/>
    </source>
</evidence>
<dbReference type="InterPro" id="IPR036250">
    <property type="entry name" value="AcylCo_DH-like_C"/>
</dbReference>
<comment type="cofactor">
    <cofactor evidence="1 6">
        <name>FAD</name>
        <dbReference type="ChEBI" id="CHEBI:57692"/>
    </cofactor>
</comment>
<keyword evidence="11" id="KW-1185">Reference proteome</keyword>
<evidence type="ECO:0000259" key="9">
    <source>
        <dbReference type="Pfam" id="PF02771"/>
    </source>
</evidence>
<feature type="domain" description="Acyl-CoA dehydrogenase/oxidase C-terminal" evidence="7">
    <location>
        <begin position="241"/>
        <end position="380"/>
    </location>
</feature>
<dbReference type="Pfam" id="PF02771">
    <property type="entry name" value="Acyl-CoA_dh_N"/>
    <property type="match status" value="1"/>
</dbReference>
<sequence>MFDFLLNETQKALVHEASEFVRTQVPKQLVLDMDADKIIYPKEYIESLAKANLLGLRFPKTMGGRGLGWAEEVLAIVEIGTLGTSLGCLYSLPSIVGEAINKFGSEDLKNRFLKPTLEGKICTAEALTEPRGGSDFFGTTTVARREGDYYILNGQKRFVVGAEGADYFMVYAKTRDDAPPHQSISAFLVERSSTVEVEHVYGLMGTRGGGAGRVVFRDTKVPMENLLGVEHGAAAIFYQMMIPERMTSAAGALGIAKAALEVAARYSTKRKAFGQKIKEFEGVSFKVADSITQIDAAMALVYTAALAVDAGVESARARRLVSEAKKFATETCWTIVNAAMQIMGGIGYTNVYPIERMLRDTRLIMIWTGTNEIMNLIIQHEYYKELAGRKQDCQRDWEDDAPNAHLIDEKVYE</sequence>
<dbReference type="InterPro" id="IPR006089">
    <property type="entry name" value="Acyl-CoA_DH_CS"/>
</dbReference>
<evidence type="ECO:0000256" key="4">
    <source>
        <dbReference type="ARBA" id="ARBA00022827"/>
    </source>
</evidence>
<dbReference type="Gene3D" id="1.20.140.10">
    <property type="entry name" value="Butyryl-CoA Dehydrogenase, subunit A, domain 3"/>
    <property type="match status" value="1"/>
</dbReference>
<keyword evidence="5 6" id="KW-0560">Oxidoreductase</keyword>
<accession>A0A4Z0QZN9</accession>
<dbReference type="InterPro" id="IPR006091">
    <property type="entry name" value="Acyl-CoA_Oxase/DH_mid-dom"/>
</dbReference>
<dbReference type="PANTHER" id="PTHR43884">
    <property type="entry name" value="ACYL-COA DEHYDROGENASE"/>
    <property type="match status" value="1"/>
</dbReference>
<dbReference type="GO" id="GO:0050660">
    <property type="term" value="F:flavin adenine dinucleotide binding"/>
    <property type="evidence" value="ECO:0007669"/>
    <property type="project" value="InterPro"/>
</dbReference>
<dbReference type="InterPro" id="IPR037069">
    <property type="entry name" value="AcylCoA_DH/ox_N_sf"/>
</dbReference>
<dbReference type="Proteomes" id="UP000298460">
    <property type="component" value="Unassembled WGS sequence"/>
</dbReference>
<dbReference type="Gene3D" id="2.40.110.10">
    <property type="entry name" value="Butyryl-CoA Dehydrogenase, subunit A, domain 2"/>
    <property type="match status" value="1"/>
</dbReference>
<reference evidence="10 11" key="1">
    <citation type="submission" date="2019-03" db="EMBL/GenBank/DDBJ databases">
        <title>Draft Genome Sequence of Desulfosporosinus fructosivorans Strain 63.6F, Isolated from Marine Sediment in the Baltic Sea.</title>
        <authorList>
            <person name="Hausmann B."/>
            <person name="Vandieken V."/>
            <person name="Pjevac P."/>
            <person name="Schreck K."/>
            <person name="Herbold C.W."/>
            <person name="Loy A."/>
        </authorList>
    </citation>
    <scope>NUCLEOTIDE SEQUENCE [LARGE SCALE GENOMIC DNA]</scope>
    <source>
        <strain evidence="10 11">63.6F</strain>
    </source>
</reference>
<feature type="domain" description="Acyl-CoA oxidase/dehydrogenase middle" evidence="8">
    <location>
        <begin position="125"/>
        <end position="218"/>
    </location>
</feature>
<keyword evidence="3 6" id="KW-0285">Flavoprotein</keyword>
<dbReference type="InterPro" id="IPR013786">
    <property type="entry name" value="AcylCoA_DH/ox_N"/>
</dbReference>
<dbReference type="PROSITE" id="PS00072">
    <property type="entry name" value="ACYL_COA_DH_1"/>
    <property type="match status" value="1"/>
</dbReference>
<dbReference type="Pfam" id="PF00441">
    <property type="entry name" value="Acyl-CoA_dh_1"/>
    <property type="match status" value="1"/>
</dbReference>
<dbReference type="OrthoDB" id="9802447at2"/>
<gene>
    <name evidence="10" type="ORF">E4K67_26770</name>
</gene>
<protein>
    <submittedName>
        <fullName evidence="10">Acyl-CoA dehydrogenase</fullName>
    </submittedName>
</protein>
<evidence type="ECO:0000256" key="2">
    <source>
        <dbReference type="ARBA" id="ARBA00009347"/>
    </source>
</evidence>
<dbReference type="InterPro" id="IPR009100">
    <property type="entry name" value="AcylCoA_DH/oxidase_NM_dom_sf"/>
</dbReference>
<name>A0A4Z0QZN9_9FIRM</name>
<comment type="similarity">
    <text evidence="2 6">Belongs to the acyl-CoA dehydrogenase family.</text>
</comment>
<evidence type="ECO:0000256" key="1">
    <source>
        <dbReference type="ARBA" id="ARBA00001974"/>
    </source>
</evidence>
<evidence type="ECO:0000313" key="11">
    <source>
        <dbReference type="Proteomes" id="UP000298460"/>
    </source>
</evidence>
<dbReference type="SUPFAM" id="SSF56645">
    <property type="entry name" value="Acyl-CoA dehydrogenase NM domain-like"/>
    <property type="match status" value="1"/>
</dbReference>
<dbReference type="CDD" id="cd00567">
    <property type="entry name" value="ACAD"/>
    <property type="match status" value="1"/>
</dbReference>
<evidence type="ECO:0000256" key="3">
    <source>
        <dbReference type="ARBA" id="ARBA00022630"/>
    </source>
</evidence>
<dbReference type="EMBL" id="SPQQ01000018">
    <property type="protein sequence ID" value="TGE35207.1"/>
    <property type="molecule type" value="Genomic_DNA"/>
</dbReference>
<evidence type="ECO:0000313" key="10">
    <source>
        <dbReference type="EMBL" id="TGE35207.1"/>
    </source>
</evidence>
<keyword evidence="4 6" id="KW-0274">FAD</keyword>
<evidence type="ECO:0000259" key="7">
    <source>
        <dbReference type="Pfam" id="PF00441"/>
    </source>
</evidence>
<organism evidence="10 11">
    <name type="scientific">Desulfosporosinus fructosivorans</name>
    <dbReference type="NCBI Taxonomy" id="2018669"/>
    <lineage>
        <taxon>Bacteria</taxon>
        <taxon>Bacillati</taxon>
        <taxon>Bacillota</taxon>
        <taxon>Clostridia</taxon>
        <taxon>Eubacteriales</taxon>
        <taxon>Desulfitobacteriaceae</taxon>
        <taxon>Desulfosporosinus</taxon>
    </lineage>
</organism>
<dbReference type="Gene3D" id="1.10.540.10">
    <property type="entry name" value="Acyl-CoA dehydrogenase/oxidase, N-terminal domain"/>
    <property type="match status" value="1"/>
</dbReference>
<comment type="caution">
    <text evidence="10">The sequence shown here is derived from an EMBL/GenBank/DDBJ whole genome shotgun (WGS) entry which is preliminary data.</text>
</comment>
<dbReference type="GO" id="GO:0003995">
    <property type="term" value="F:acyl-CoA dehydrogenase activity"/>
    <property type="evidence" value="ECO:0007669"/>
    <property type="project" value="InterPro"/>
</dbReference>
<dbReference type="SUPFAM" id="SSF47203">
    <property type="entry name" value="Acyl-CoA dehydrogenase C-terminal domain-like"/>
    <property type="match status" value="1"/>
</dbReference>
<proteinExistence type="inferred from homology"/>
<evidence type="ECO:0000256" key="6">
    <source>
        <dbReference type="RuleBase" id="RU362125"/>
    </source>
</evidence>
<dbReference type="InterPro" id="IPR046373">
    <property type="entry name" value="Acyl-CoA_Oxase/DH_mid-dom_sf"/>
</dbReference>
<dbReference type="RefSeq" id="WP_135552376.1">
    <property type="nucleotide sequence ID" value="NZ_SPQQ01000018.1"/>
</dbReference>
<dbReference type="PANTHER" id="PTHR43884:SF12">
    <property type="entry name" value="ISOVALERYL-COA DEHYDROGENASE, MITOCHONDRIAL-RELATED"/>
    <property type="match status" value="1"/>
</dbReference>
<dbReference type="Pfam" id="PF02770">
    <property type="entry name" value="Acyl-CoA_dh_M"/>
    <property type="match status" value="1"/>
</dbReference>